<reference evidence="1" key="1">
    <citation type="submission" date="2021-06" db="EMBL/GenBank/DDBJ databases">
        <authorList>
            <person name="Kallberg Y."/>
            <person name="Tangrot J."/>
            <person name="Rosling A."/>
        </authorList>
    </citation>
    <scope>NUCLEOTIDE SEQUENCE</scope>
    <source>
        <strain evidence="1">MA453B</strain>
    </source>
</reference>
<accession>A0A9N9PFW6</accession>
<dbReference type="Proteomes" id="UP000789405">
    <property type="component" value="Unassembled WGS sequence"/>
</dbReference>
<comment type="caution">
    <text evidence="1">The sequence shown here is derived from an EMBL/GenBank/DDBJ whole genome shotgun (WGS) entry which is preliminary data.</text>
</comment>
<organism evidence="1 2">
    <name type="scientific">Dentiscutata erythropus</name>
    <dbReference type="NCBI Taxonomy" id="1348616"/>
    <lineage>
        <taxon>Eukaryota</taxon>
        <taxon>Fungi</taxon>
        <taxon>Fungi incertae sedis</taxon>
        <taxon>Mucoromycota</taxon>
        <taxon>Glomeromycotina</taxon>
        <taxon>Glomeromycetes</taxon>
        <taxon>Diversisporales</taxon>
        <taxon>Gigasporaceae</taxon>
        <taxon>Dentiscutata</taxon>
    </lineage>
</organism>
<dbReference type="EMBL" id="CAJVPY010048923">
    <property type="protein sequence ID" value="CAG8812533.1"/>
    <property type="molecule type" value="Genomic_DNA"/>
</dbReference>
<proteinExistence type="predicted"/>
<name>A0A9N9PFW6_9GLOM</name>
<evidence type="ECO:0000313" key="2">
    <source>
        <dbReference type="Proteomes" id="UP000789405"/>
    </source>
</evidence>
<sequence length="56" mass="6471">FTICANVTSLIRERCNKFARPHFTNCTTDSIEDNTDMNFNPKDIVYTVLSTELEIK</sequence>
<protein>
    <submittedName>
        <fullName evidence="1">19203_t:CDS:1</fullName>
    </submittedName>
</protein>
<feature type="non-terminal residue" evidence="1">
    <location>
        <position position="1"/>
    </location>
</feature>
<evidence type="ECO:0000313" key="1">
    <source>
        <dbReference type="EMBL" id="CAG8812533.1"/>
    </source>
</evidence>
<keyword evidence="2" id="KW-1185">Reference proteome</keyword>
<gene>
    <name evidence="1" type="ORF">DERYTH_LOCUS25644</name>
</gene>
<dbReference type="AlphaFoldDB" id="A0A9N9PFW6"/>